<dbReference type="Proteomes" id="UP000219369">
    <property type="component" value="Unassembled WGS sequence"/>
</dbReference>
<dbReference type="GO" id="GO:0006338">
    <property type="term" value="P:chromatin remodeling"/>
    <property type="evidence" value="ECO:0007669"/>
    <property type="project" value="UniProtKB-ARBA"/>
</dbReference>
<reference evidence="5" key="1">
    <citation type="submission" date="2016-09" db="EMBL/GenBank/DDBJ databases">
        <authorList>
            <person name="Guldener U."/>
        </authorList>
    </citation>
    <scope>NUCLEOTIDE SEQUENCE [LARGE SCALE GENOMIC DNA]</scope>
    <source>
        <strain evidence="5">V64-1</strain>
    </source>
</reference>
<dbReference type="InterPro" id="IPR016197">
    <property type="entry name" value="Chromo-like_dom_sf"/>
</dbReference>
<dbReference type="VEuPathDB" id="FungiDB:HZS61_005906"/>
<dbReference type="EMBL" id="FMJY01000009">
    <property type="protein sequence ID" value="SCO90625.1"/>
    <property type="molecule type" value="Genomic_DNA"/>
</dbReference>
<accession>A0A2H3TSH1</accession>
<evidence type="ECO:0000259" key="3">
    <source>
        <dbReference type="PROSITE" id="PS50013"/>
    </source>
</evidence>
<dbReference type="AlphaFoldDB" id="A0A2H3TSH1"/>
<dbReference type="VEuPathDB" id="FungiDB:FOC4_g10009705"/>
<dbReference type="OrthoDB" id="433924at2759"/>
<dbReference type="SUPFAM" id="SSF54160">
    <property type="entry name" value="Chromo domain-like"/>
    <property type="match status" value="1"/>
</dbReference>
<comment type="subunit">
    <text evidence="1">Component of the NuA4 histone acetyltransferase complex.</text>
</comment>
<name>A0A2H3TSH1_FUSOX</name>
<dbReference type="VEuPathDB" id="FungiDB:FOIG_14272"/>
<sequence length="255" mass="28812">MGSVSNAPENSSRPENTPASSQPINRPSNSEAGSSSRQSESDRLINRLADTLGYPHGNERRSRENSLRPSARRGASALPTPAQSHTVDQDWRLVGGRPATGRLLIHAAHREIDRRRDSQPNPTYISAERFPIEELLGWRMYDGDSVVINVRWADGSPNSWEPEEVMHLDSAQMLLNFWRRQGGRHKATGLREHRVLRVLKSKESRTDKDSRLYQCQWIGLPASDDYTTWLSLDEVTDIALGQWLEFVTGLDDIFG</sequence>
<dbReference type="VEuPathDB" id="FungiDB:FOMG_14436"/>
<feature type="compositionally biased region" description="Polar residues" evidence="2">
    <location>
        <begin position="1"/>
        <end position="27"/>
    </location>
</feature>
<feature type="compositionally biased region" description="Basic and acidic residues" evidence="2">
    <location>
        <begin position="57"/>
        <end position="66"/>
    </location>
</feature>
<evidence type="ECO:0000313" key="5">
    <source>
        <dbReference type="Proteomes" id="UP000219369"/>
    </source>
</evidence>
<dbReference type="VEuPathDB" id="FungiDB:FOC1_g10007148"/>
<organism evidence="4 5">
    <name type="scientific">Fusarium oxysporum</name>
    <name type="common">Fusarium vascular wilt</name>
    <dbReference type="NCBI Taxonomy" id="5507"/>
    <lineage>
        <taxon>Eukaryota</taxon>
        <taxon>Fungi</taxon>
        <taxon>Dikarya</taxon>
        <taxon>Ascomycota</taxon>
        <taxon>Pezizomycotina</taxon>
        <taxon>Sordariomycetes</taxon>
        <taxon>Hypocreomycetidae</taxon>
        <taxon>Hypocreales</taxon>
        <taxon>Nectriaceae</taxon>
        <taxon>Fusarium</taxon>
        <taxon>Fusarium oxysporum species complex</taxon>
    </lineage>
</organism>
<feature type="domain" description="Chromo" evidence="3">
    <location>
        <begin position="130"/>
        <end position="189"/>
    </location>
</feature>
<evidence type="ECO:0000313" key="4">
    <source>
        <dbReference type="EMBL" id="SCO90625.1"/>
    </source>
</evidence>
<gene>
    <name evidence="4" type="ORF">FRV6_14753</name>
</gene>
<dbReference type="InterPro" id="IPR000953">
    <property type="entry name" value="Chromo/chromo_shadow_dom"/>
</dbReference>
<feature type="region of interest" description="Disordered" evidence="2">
    <location>
        <begin position="1"/>
        <end position="88"/>
    </location>
</feature>
<evidence type="ECO:0000256" key="1">
    <source>
        <dbReference type="ARBA" id="ARBA00011353"/>
    </source>
</evidence>
<dbReference type="CDD" id="cd00024">
    <property type="entry name" value="CD_CSD"/>
    <property type="match status" value="1"/>
</dbReference>
<proteinExistence type="predicted"/>
<evidence type="ECO:0000256" key="2">
    <source>
        <dbReference type="SAM" id="MobiDB-lite"/>
    </source>
</evidence>
<dbReference type="PROSITE" id="PS50013">
    <property type="entry name" value="CHROMO_2"/>
    <property type="match status" value="1"/>
</dbReference>
<feature type="compositionally biased region" description="Low complexity" evidence="2">
    <location>
        <begin position="28"/>
        <end position="38"/>
    </location>
</feature>
<protein>
    <recommendedName>
        <fullName evidence="3">Chromo domain-containing protein</fullName>
    </recommendedName>
</protein>